<name>A0A6L6YLI5_9BURK</name>
<evidence type="ECO:0000256" key="8">
    <source>
        <dbReference type="ARBA" id="ARBA00022829"/>
    </source>
</evidence>
<evidence type="ECO:0000256" key="4">
    <source>
        <dbReference type="ARBA" id="ARBA00022475"/>
    </source>
</evidence>
<keyword evidence="10 17" id="KW-1133">Transmembrane helix</keyword>
<dbReference type="PANTHER" id="PTHR22683">
    <property type="entry name" value="SPORULATION PROTEIN RELATED"/>
    <property type="match status" value="1"/>
</dbReference>
<feature type="transmembrane region" description="Helical" evidence="17">
    <location>
        <begin position="178"/>
        <end position="199"/>
    </location>
</feature>
<dbReference type="Gene3D" id="3.30.980.40">
    <property type="match status" value="1"/>
</dbReference>
<evidence type="ECO:0000256" key="13">
    <source>
        <dbReference type="ARBA" id="ARBA00023306"/>
    </source>
</evidence>
<comment type="caution">
    <text evidence="19">The sequence shown here is derived from an EMBL/GenBank/DDBJ whole genome shotgun (WGS) entry which is preliminary data.</text>
</comment>
<feature type="binding site" evidence="15">
    <location>
        <begin position="503"/>
        <end position="510"/>
    </location>
    <ligand>
        <name>ATP</name>
        <dbReference type="ChEBI" id="CHEBI:30616"/>
    </ligand>
</feature>
<dbReference type="RefSeq" id="WP_160336036.1">
    <property type="nucleotide sequence ID" value="NZ_WSRP01000038.1"/>
</dbReference>
<evidence type="ECO:0000256" key="5">
    <source>
        <dbReference type="ARBA" id="ARBA00022618"/>
    </source>
</evidence>
<dbReference type="Pfam" id="PF17854">
    <property type="entry name" value="FtsK_alpha"/>
    <property type="match status" value="1"/>
</dbReference>
<keyword evidence="11" id="KW-0238">DNA-binding</keyword>
<evidence type="ECO:0000256" key="15">
    <source>
        <dbReference type="PROSITE-ProRule" id="PRU00289"/>
    </source>
</evidence>
<comment type="similarity">
    <text evidence="3">Belongs to the FtsK/SpoIIIE/SftA family.</text>
</comment>
<dbReference type="GO" id="GO:0003677">
    <property type="term" value="F:DNA binding"/>
    <property type="evidence" value="ECO:0007669"/>
    <property type="project" value="UniProtKB-KW"/>
</dbReference>
<dbReference type="InterPro" id="IPR050206">
    <property type="entry name" value="FtsK/SpoIIIE/SftA"/>
</dbReference>
<organism evidence="19 20">
    <name type="scientific">Parasutterella muris</name>
    <dbReference type="NCBI Taxonomy" id="2565572"/>
    <lineage>
        <taxon>Bacteria</taxon>
        <taxon>Pseudomonadati</taxon>
        <taxon>Pseudomonadota</taxon>
        <taxon>Betaproteobacteria</taxon>
        <taxon>Burkholderiales</taxon>
        <taxon>Sutterellaceae</taxon>
        <taxon>Parasutterella</taxon>
    </lineage>
</organism>
<evidence type="ECO:0000256" key="17">
    <source>
        <dbReference type="SAM" id="Phobius"/>
    </source>
</evidence>
<dbReference type="InterPro" id="IPR027417">
    <property type="entry name" value="P-loop_NTPase"/>
</dbReference>
<sequence>MSNTIETMFLARRSPATASSGPEFNGISKLWGFILCVCMTAGFIALSLILWTHNSSDPGFSRFTSEQEVSNIFGTAGAWISDLIYLLFGWGVWIFAAGALFFLIRGIKRIRGRSVTTTIYPMGFRIFAFVLLLLSACALFFLRFHSYSGELPGTTGGVLGSAIGSEMLYWMNHTVATVLLLIIALYSASVFLGFSWIGLCEGIGRVLENIGSRIMAIRQTKEDIAAGKASIEEREKMLQDNHAPHEQHVEPAIKEQEVVTESEIFGPKPEDKVVGIHEFEPIDFKPDPTFIARREPQAAPEAPQPPQAPQASPTAEETDDIPVEQSETVGLSGKMPEEAPFVETVHEYELPSANLLTEPPFEKTTVSQDELRLTSQRIEHILQNYKITAKVLSALPGPIITRFKVQPGVGVKSKKFVEVAKDLARGLGQPNVRVVENLREIDCIGLEVPNSGQSVQTIYLKEIINSLVFKQSTSPLTLALGKNVAGEPVVIDLAKAPHLLVAGTTGSGKSVGVNAMILSMLYKNNPDDLKLILIDPKEVEFGMYEDIPHLLTPVITDMSEAAHALNWCVREMDRRYKMLRMAGVRNFDAYNEKIAESAAQGITLMNKMVEPPVPLEKMPYIIIIVDEYSDLLMMYGKEVENKITRLTQKARAAGMHVILATQRPSTDVVTAVIKANCPSRISFQVSNRYDSMTILNTPGAEELLGRGDMFYMRPSKPLQRIHGAYVTDEEINNVTNYLRSQGTPCYVEGVTNAAEEEAVEEAESVSTGGAARGEDNALYDRAVDLVISENRPSISYIQRRLSIGYNRAANLIEQMEKEGIVSAPTQNGKRQVLAQKTPSFED</sequence>
<dbReference type="PANTHER" id="PTHR22683:SF41">
    <property type="entry name" value="DNA TRANSLOCASE FTSK"/>
    <property type="match status" value="1"/>
</dbReference>
<feature type="domain" description="FtsK" evidence="18">
    <location>
        <begin position="486"/>
        <end position="692"/>
    </location>
</feature>
<evidence type="ECO:0000256" key="2">
    <source>
        <dbReference type="ARBA" id="ARBA00004651"/>
    </source>
</evidence>
<dbReference type="SUPFAM" id="SSF52540">
    <property type="entry name" value="P-loop containing nucleoside triphosphate hydrolases"/>
    <property type="match status" value="1"/>
</dbReference>
<evidence type="ECO:0000256" key="1">
    <source>
        <dbReference type="ARBA" id="ARBA00004533"/>
    </source>
</evidence>
<evidence type="ECO:0000256" key="9">
    <source>
        <dbReference type="ARBA" id="ARBA00022840"/>
    </source>
</evidence>
<comment type="function">
    <text evidence="14">Essential cell division protein that coordinates cell division and chromosome segregation. The N-terminus is involved in assembly of the cell-division machinery. The C-terminus functions as a DNA motor that moves dsDNA in an ATP-dependent manner towards the dif recombination site, which is located within the replication terminus region. Translocation stops specifically at Xer-dif sites, where FtsK interacts with the Xer recombinase, allowing activation of chromosome unlinking by recombination. FtsK orienting polar sequences (KOPS) guide the direction of DNA translocation. FtsK can remove proteins from DNA as it translocates, but translocation stops specifically at XerCD-dif site, thereby preventing removal of XerC and XerD from dif.</text>
</comment>
<feature type="transmembrane region" description="Helical" evidence="17">
    <location>
        <begin position="124"/>
        <end position="145"/>
    </location>
</feature>
<keyword evidence="4" id="KW-1003">Cell membrane</keyword>
<keyword evidence="12 17" id="KW-0472">Membrane</keyword>
<evidence type="ECO:0000256" key="3">
    <source>
        <dbReference type="ARBA" id="ARBA00006474"/>
    </source>
</evidence>
<dbReference type="SUPFAM" id="SSF46785">
    <property type="entry name" value="Winged helix' DNA-binding domain"/>
    <property type="match status" value="1"/>
</dbReference>
<gene>
    <name evidence="19" type="ORF">E5987_10495</name>
</gene>
<dbReference type="InterPro" id="IPR018541">
    <property type="entry name" value="Ftsk_gamma"/>
</dbReference>
<dbReference type="Pfam" id="PF09397">
    <property type="entry name" value="FtsK_gamma"/>
    <property type="match status" value="1"/>
</dbReference>
<dbReference type="Gene3D" id="1.10.10.10">
    <property type="entry name" value="Winged helix-like DNA-binding domain superfamily/Winged helix DNA-binding domain"/>
    <property type="match status" value="1"/>
</dbReference>
<evidence type="ECO:0000256" key="14">
    <source>
        <dbReference type="ARBA" id="ARBA00024784"/>
    </source>
</evidence>
<dbReference type="AlphaFoldDB" id="A0A6L6YLI5"/>
<dbReference type="InterPro" id="IPR025199">
    <property type="entry name" value="FtsK_4TM"/>
</dbReference>
<feature type="transmembrane region" description="Helical" evidence="17">
    <location>
        <begin position="151"/>
        <end position="171"/>
    </location>
</feature>
<keyword evidence="20" id="KW-1185">Reference proteome</keyword>
<dbReference type="InterPro" id="IPR036390">
    <property type="entry name" value="WH_DNA-bd_sf"/>
</dbReference>
<keyword evidence="7 15" id="KW-0547">Nucleotide-binding</keyword>
<dbReference type="EMBL" id="WSRP01000038">
    <property type="protein sequence ID" value="MVX57618.1"/>
    <property type="molecule type" value="Genomic_DNA"/>
</dbReference>
<dbReference type="PROSITE" id="PS50901">
    <property type="entry name" value="FTSK"/>
    <property type="match status" value="1"/>
</dbReference>
<keyword evidence="6 17" id="KW-0812">Transmembrane</keyword>
<comment type="subcellular location">
    <subcellularLocation>
        <location evidence="1">Cell inner membrane</location>
    </subcellularLocation>
    <subcellularLocation>
        <location evidence="2">Cell membrane</location>
        <topology evidence="2">Multi-pass membrane protein</topology>
    </subcellularLocation>
</comment>
<reference evidence="19 20" key="1">
    <citation type="submission" date="2019-12" db="EMBL/GenBank/DDBJ databases">
        <title>Microbes associate with the intestines of laboratory mice.</title>
        <authorList>
            <person name="Navarre W."/>
            <person name="Wong E."/>
        </authorList>
    </citation>
    <scope>NUCLEOTIDE SEQUENCE [LARGE SCALE GENOMIC DNA]</scope>
    <source>
        <strain evidence="19 20">NM82_D38</strain>
    </source>
</reference>
<feature type="region of interest" description="Disordered" evidence="16">
    <location>
        <begin position="296"/>
        <end position="335"/>
    </location>
</feature>
<evidence type="ECO:0000256" key="12">
    <source>
        <dbReference type="ARBA" id="ARBA00023136"/>
    </source>
</evidence>
<dbReference type="GO" id="GO:0005886">
    <property type="term" value="C:plasma membrane"/>
    <property type="evidence" value="ECO:0007669"/>
    <property type="project" value="UniProtKB-SubCell"/>
</dbReference>
<evidence type="ECO:0000313" key="20">
    <source>
        <dbReference type="Proteomes" id="UP000472580"/>
    </source>
</evidence>
<dbReference type="Proteomes" id="UP000472580">
    <property type="component" value="Unassembled WGS sequence"/>
</dbReference>
<feature type="transmembrane region" description="Helical" evidence="17">
    <location>
        <begin position="83"/>
        <end position="104"/>
    </location>
</feature>
<evidence type="ECO:0000256" key="6">
    <source>
        <dbReference type="ARBA" id="ARBA00022692"/>
    </source>
</evidence>
<dbReference type="OrthoDB" id="9807790at2"/>
<keyword evidence="5" id="KW-0132">Cell division</keyword>
<feature type="transmembrane region" description="Helical" evidence="17">
    <location>
        <begin position="30"/>
        <end position="51"/>
    </location>
</feature>
<proteinExistence type="inferred from homology"/>
<dbReference type="SMART" id="SM00843">
    <property type="entry name" value="Ftsk_gamma"/>
    <property type="match status" value="1"/>
</dbReference>
<keyword evidence="8" id="KW-0159">Chromosome partition</keyword>
<feature type="region of interest" description="Disordered" evidence="16">
    <location>
        <begin position="823"/>
        <end position="842"/>
    </location>
</feature>
<dbReference type="InterPro" id="IPR002543">
    <property type="entry name" value="FtsK_dom"/>
</dbReference>
<evidence type="ECO:0000313" key="19">
    <source>
        <dbReference type="EMBL" id="MVX57618.1"/>
    </source>
</evidence>
<evidence type="ECO:0000256" key="10">
    <source>
        <dbReference type="ARBA" id="ARBA00022989"/>
    </source>
</evidence>
<dbReference type="Pfam" id="PF01580">
    <property type="entry name" value="FtsK_SpoIIIE"/>
    <property type="match status" value="1"/>
</dbReference>
<dbReference type="Pfam" id="PF13491">
    <property type="entry name" value="FtsK_4TM"/>
    <property type="match status" value="1"/>
</dbReference>
<evidence type="ECO:0000259" key="18">
    <source>
        <dbReference type="PROSITE" id="PS50901"/>
    </source>
</evidence>
<dbReference type="GO" id="GO:0007059">
    <property type="term" value="P:chromosome segregation"/>
    <property type="evidence" value="ECO:0007669"/>
    <property type="project" value="UniProtKB-KW"/>
</dbReference>
<dbReference type="InterPro" id="IPR041027">
    <property type="entry name" value="FtsK_alpha"/>
</dbReference>
<protein>
    <submittedName>
        <fullName evidence="19">DUF87 domain-containing protein</fullName>
    </submittedName>
</protein>
<evidence type="ECO:0000256" key="16">
    <source>
        <dbReference type="SAM" id="MobiDB-lite"/>
    </source>
</evidence>
<evidence type="ECO:0000256" key="7">
    <source>
        <dbReference type="ARBA" id="ARBA00022741"/>
    </source>
</evidence>
<accession>A0A6L6YLI5</accession>
<dbReference type="InterPro" id="IPR036388">
    <property type="entry name" value="WH-like_DNA-bd_sf"/>
</dbReference>
<keyword evidence="9 15" id="KW-0067">ATP-binding</keyword>
<dbReference type="GO" id="GO:0005524">
    <property type="term" value="F:ATP binding"/>
    <property type="evidence" value="ECO:0007669"/>
    <property type="project" value="UniProtKB-UniRule"/>
</dbReference>
<keyword evidence="13" id="KW-0131">Cell cycle</keyword>
<dbReference type="Gene3D" id="3.40.50.300">
    <property type="entry name" value="P-loop containing nucleotide triphosphate hydrolases"/>
    <property type="match status" value="1"/>
</dbReference>
<evidence type="ECO:0000256" key="11">
    <source>
        <dbReference type="ARBA" id="ARBA00023125"/>
    </source>
</evidence>
<dbReference type="GO" id="GO:0051301">
    <property type="term" value="P:cell division"/>
    <property type="evidence" value="ECO:0007669"/>
    <property type="project" value="UniProtKB-KW"/>
</dbReference>